<gene>
    <name evidence="1" type="ORF">TPC1_31003</name>
</gene>
<accession>A0A146JXU7</accession>
<dbReference type="EMBL" id="GDID01007104">
    <property type="protein sequence ID" value="JAP89502.1"/>
    <property type="molecule type" value="Transcribed_RNA"/>
</dbReference>
<dbReference type="AlphaFoldDB" id="A0A146JXU7"/>
<evidence type="ECO:0000313" key="1">
    <source>
        <dbReference type="EMBL" id="JAP89502.1"/>
    </source>
</evidence>
<reference evidence="1" key="1">
    <citation type="submission" date="2015-07" db="EMBL/GenBank/DDBJ databases">
        <title>Adaptation to a free-living lifestyle via gene acquisitions in the diplomonad Trepomonas sp. PC1.</title>
        <authorList>
            <person name="Xu F."/>
            <person name="Jerlstrom-Hultqvist J."/>
            <person name="Kolisko M."/>
            <person name="Simpson A.G.B."/>
            <person name="Roger A.J."/>
            <person name="Svard S.G."/>
            <person name="Andersson J.O."/>
        </authorList>
    </citation>
    <scope>NUCLEOTIDE SEQUENCE</scope>
    <source>
        <strain evidence="1">PC1</strain>
    </source>
</reference>
<protein>
    <submittedName>
        <fullName evidence="1">Uncharacterized protein</fullName>
    </submittedName>
</protein>
<dbReference type="Gene3D" id="3.30.40.10">
    <property type="entry name" value="Zinc/RING finger domain, C3HC4 (zinc finger)"/>
    <property type="match status" value="1"/>
</dbReference>
<name>A0A146JXU7_9EUKA</name>
<feature type="non-terminal residue" evidence="1">
    <location>
        <position position="438"/>
    </location>
</feature>
<dbReference type="InterPro" id="IPR013083">
    <property type="entry name" value="Znf_RING/FYVE/PHD"/>
</dbReference>
<organism evidence="1">
    <name type="scientific">Trepomonas sp. PC1</name>
    <dbReference type="NCBI Taxonomy" id="1076344"/>
    <lineage>
        <taxon>Eukaryota</taxon>
        <taxon>Metamonada</taxon>
        <taxon>Diplomonadida</taxon>
        <taxon>Hexamitidae</taxon>
        <taxon>Hexamitinae</taxon>
        <taxon>Trepomonas</taxon>
    </lineage>
</organism>
<feature type="non-terminal residue" evidence="1">
    <location>
        <position position="1"/>
    </location>
</feature>
<proteinExistence type="predicted"/>
<sequence>CNKIIYVDFQDFYYNSPFRQLNRFLEDHVVFKSKPFNDQFQSLFYAPVNYNIEIPDNAPLEMKIMQKTRSNHCFTRNQIEILRRENINYEIFQIFFRQEFVYYFVTKKSPQKLRDKYKYQQYMNDAVAELNNLDVLVVSNTEQFYLYDLIENTRNIDQLNIQRSINVNINKQPAVALHILIKSLTELKCYPVYREQQQCKRPGFQFITAFIRSCILLKFTTKFDIIDYTMFFKQLADPKTELSFEKLNQLYEQDKSQFELVLTKNLQQLGQKPEKYPVELILNKIHNEIDVPTTTISCYDCIQVSPLTEACRGVECTHIQCLNYSSYSQKCPLCQKAVKAVIVDVLTQKLVDFVRRLNKGRQLKSIELENDFFRIVKINFIEEQQSGWFESEEEEAHEIQQVKQISMEVIDITDSEDGMDKDYTNYIKEPKQLKNFAE</sequence>